<evidence type="ECO:0000313" key="2">
    <source>
        <dbReference type="Proteomes" id="UP000297245"/>
    </source>
</evidence>
<accession>A0A4S8KYI8</accession>
<name>A0A4S8KYI8_DENBC</name>
<gene>
    <name evidence="1" type="ORF">K435DRAFT_809354</name>
</gene>
<proteinExistence type="predicted"/>
<reference evidence="1 2" key="1">
    <citation type="journal article" date="2019" name="Nat. Ecol. Evol.">
        <title>Megaphylogeny resolves global patterns of mushroom evolution.</title>
        <authorList>
            <person name="Varga T."/>
            <person name="Krizsan K."/>
            <person name="Foldi C."/>
            <person name="Dima B."/>
            <person name="Sanchez-Garcia M."/>
            <person name="Sanchez-Ramirez S."/>
            <person name="Szollosi G.J."/>
            <person name="Szarkandi J.G."/>
            <person name="Papp V."/>
            <person name="Albert L."/>
            <person name="Andreopoulos W."/>
            <person name="Angelini C."/>
            <person name="Antonin V."/>
            <person name="Barry K.W."/>
            <person name="Bougher N.L."/>
            <person name="Buchanan P."/>
            <person name="Buyck B."/>
            <person name="Bense V."/>
            <person name="Catcheside P."/>
            <person name="Chovatia M."/>
            <person name="Cooper J."/>
            <person name="Damon W."/>
            <person name="Desjardin D."/>
            <person name="Finy P."/>
            <person name="Geml J."/>
            <person name="Haridas S."/>
            <person name="Hughes K."/>
            <person name="Justo A."/>
            <person name="Karasinski D."/>
            <person name="Kautmanova I."/>
            <person name="Kiss B."/>
            <person name="Kocsube S."/>
            <person name="Kotiranta H."/>
            <person name="LaButti K.M."/>
            <person name="Lechner B.E."/>
            <person name="Liimatainen K."/>
            <person name="Lipzen A."/>
            <person name="Lukacs Z."/>
            <person name="Mihaltcheva S."/>
            <person name="Morgado L.N."/>
            <person name="Niskanen T."/>
            <person name="Noordeloos M.E."/>
            <person name="Ohm R.A."/>
            <person name="Ortiz-Santana B."/>
            <person name="Ovrebo C."/>
            <person name="Racz N."/>
            <person name="Riley R."/>
            <person name="Savchenko A."/>
            <person name="Shiryaev A."/>
            <person name="Soop K."/>
            <person name="Spirin V."/>
            <person name="Szebenyi C."/>
            <person name="Tomsovsky M."/>
            <person name="Tulloss R.E."/>
            <person name="Uehling J."/>
            <person name="Grigoriev I.V."/>
            <person name="Vagvolgyi C."/>
            <person name="Papp T."/>
            <person name="Martin F.M."/>
            <person name="Miettinen O."/>
            <person name="Hibbett D.S."/>
            <person name="Nagy L.G."/>
        </authorList>
    </citation>
    <scope>NUCLEOTIDE SEQUENCE [LARGE SCALE GENOMIC DNA]</scope>
    <source>
        <strain evidence="1 2">CBS 962.96</strain>
    </source>
</reference>
<dbReference type="AlphaFoldDB" id="A0A4S8KYI8"/>
<evidence type="ECO:0000313" key="1">
    <source>
        <dbReference type="EMBL" id="THU81096.1"/>
    </source>
</evidence>
<dbReference type="EMBL" id="ML179840">
    <property type="protein sequence ID" value="THU81096.1"/>
    <property type="molecule type" value="Genomic_DNA"/>
</dbReference>
<sequence>MPIFSLFNTTAVTEKEKEKKKAAVPLSQTTFVQQPEKAGLLVQLYSCVYLKLDISFRYQEKKSPSKYAVSIEIFDHHWDQMIQNQPICIPACFQDSATIMSCVYLVYLLGFDDSETSVPATSQIPENQVFDTKGTREDGEDSMLVNSIMHQEVQLWDLVSTESKLAIPDLPLRSHQVLVEKRLQPGTIMDYTHDKKTPFD</sequence>
<dbReference type="Proteomes" id="UP000297245">
    <property type="component" value="Unassembled WGS sequence"/>
</dbReference>
<protein>
    <submittedName>
        <fullName evidence="1">Uncharacterized protein</fullName>
    </submittedName>
</protein>
<organism evidence="1 2">
    <name type="scientific">Dendrothele bispora (strain CBS 962.96)</name>
    <dbReference type="NCBI Taxonomy" id="1314807"/>
    <lineage>
        <taxon>Eukaryota</taxon>
        <taxon>Fungi</taxon>
        <taxon>Dikarya</taxon>
        <taxon>Basidiomycota</taxon>
        <taxon>Agaricomycotina</taxon>
        <taxon>Agaricomycetes</taxon>
        <taxon>Agaricomycetidae</taxon>
        <taxon>Agaricales</taxon>
        <taxon>Agaricales incertae sedis</taxon>
        <taxon>Dendrothele</taxon>
    </lineage>
</organism>
<keyword evidence="2" id="KW-1185">Reference proteome</keyword>